<protein>
    <submittedName>
        <fullName evidence="3">Glycosyltransferase family 31 protein</fullName>
    </submittedName>
</protein>
<feature type="region of interest" description="Disordered" evidence="1">
    <location>
        <begin position="190"/>
        <end position="220"/>
    </location>
</feature>
<dbReference type="HOGENOM" id="CLU_252312_0_0_1"/>
<dbReference type="VEuPathDB" id="FungiDB:F503_06527"/>
<dbReference type="STRING" id="1262450.S3BPL6"/>
<feature type="compositionally biased region" description="Low complexity" evidence="1">
    <location>
        <begin position="1369"/>
        <end position="1382"/>
    </location>
</feature>
<evidence type="ECO:0000313" key="4">
    <source>
        <dbReference type="Proteomes" id="UP000016923"/>
    </source>
</evidence>
<dbReference type="OrthoDB" id="414175at2759"/>
<keyword evidence="4" id="KW-1185">Reference proteome</keyword>
<gene>
    <name evidence="3" type="ORF">F503_06527</name>
</gene>
<feature type="transmembrane region" description="Helical" evidence="2">
    <location>
        <begin position="1272"/>
        <end position="1297"/>
    </location>
</feature>
<keyword evidence="3" id="KW-0808">Transferase</keyword>
<feature type="transmembrane region" description="Helical" evidence="2">
    <location>
        <begin position="1190"/>
        <end position="1214"/>
    </location>
</feature>
<dbReference type="EMBL" id="KE148181">
    <property type="protein sequence ID" value="EPE02327.1"/>
    <property type="molecule type" value="Genomic_DNA"/>
</dbReference>
<sequence length="1433" mass="159785">MPPVLQWLVGLVASVLRLIVRIILLPFRVVGKVAYWFFAYLVAFVALIAWIVTPCCAKGMGTKIKNFFIIPDNTIRRRDSNENLAGPSFSKQANSLNFKPKDTRLARSKMQRLQHLAWRCRRLVYLIAVITLSVVIIASPASHSVTSLGNSAMVAHSASTSFELTESNDIITDAAPVKSNDIVTDAAPVKSNDITTDPAPVKSPAAIQHSNSYGTSTSTDAKNPHVISDYANYLVDKLGLDAHSSWVVRSVETYFDPYTFHGNAVYPDATNPVDSQSLPSMKRANSKLVPLSGFKKVHAPGQIAVRREIQHKQDMLLNDFGEEYEDDVKGKKKEELYSTGKRPRPLPPGPPEGFVLRWPPERAKEVAELKERERIFFEALDRIKEEEALKALGIFPENQEIQGNQNGEIFPDMPKNEENQDGQVFPDMPKNEENKVGQVLPDMPKNEESREKQDNQPAVQKRGLESRGDTGVQLLEELTATAPILKASGSPLRLLSSGRGMLKKMLSRRHGIQGNPDENLFIHGSNSFETSAVDLSPVLFVISTTYSRLAHNDWALVDDWARFMTNSKGQSNGAFVLVALHRPRGNEMETVRRKLRERGIFHHLKEDEGDIFEGQGGGTNDNGTLPIMPDPAAVRYANALTWANEYNYASFVLGGTPERDGVDKHGNDIDKYGNVILRNIQRHTVFAFIDDDAFVANVPQLMASLKDHGLVVDGVDLTINKLAANQERLFDKNMYLVFPSDPYSDWSFHNSTTHARLYDEERDLYGSATTMANMTLKYRQPYNENKPSDPWGDKERFLTKYEPEFNPDGTPKPIKTDYREDHVEPSMVFPTSFGGGAVFMAPDVASKMAGLPCLRRSTEDGFHNDMFKSMRVDLKEGGRPEPNWDEQLFRCAREHIPELKLHVVPSFYSPADAALYGRDSQSALHDDKTFGRTLGRMQQYTGGTRPIVMHNHRTWHEFDAGAAHQVTDVCGDDCFLQRYEFDDNWVLTNGHSLTHFPNGRGPGTNSIRIPRREYLNTSGGALETSGLYDSMSHAVWPHVQMRGDTYRTLLAFYESENMVVEQAPRPPGQHMDILKMDERRQTFKMLDTSVAPDGTVLQAYVRRRDHGEELFIDGPQGGRAAYEKRAKWMAVPDMVKGGLEGDERDMAAEDKPPKHDEVVLLLWAPAKAPAKPSRFRSGVPLISRDDRYEWYSLSGLLLSFIWMYVKVSLGWLLLYSLYTIVQSSCTSAHTSPAMPIITSWSTMDRGVRATCHLTVFSTTLVATYLGSAIQGLAYVCSFLTVVVAVPVAVKAVYTLIVKPLQGVVLYMIGACASCIGAGLSWIGACVSWIGACVSWVGKRLAMPRLTGGSMPAFPRFPRLFVFRAGSVRGSVRGSSSSSSSSSINKRHEDDDLSDVEDDSAPLRFLIPPEEEIAGPVRRPSHPPDQPYGKDKSS</sequence>
<feature type="transmembrane region" description="Helical" evidence="2">
    <location>
        <begin position="33"/>
        <end position="57"/>
    </location>
</feature>
<feature type="transmembrane region" description="Helical" evidence="2">
    <location>
        <begin position="1303"/>
        <end position="1336"/>
    </location>
</feature>
<keyword evidence="2" id="KW-0812">Transmembrane</keyword>
<dbReference type="GO" id="GO:0016740">
    <property type="term" value="F:transferase activity"/>
    <property type="evidence" value="ECO:0007669"/>
    <property type="project" value="UniProtKB-KW"/>
</dbReference>
<feature type="compositionally biased region" description="Acidic residues" evidence="1">
    <location>
        <begin position="1390"/>
        <end position="1399"/>
    </location>
</feature>
<feature type="compositionally biased region" description="Basic and acidic residues" evidence="1">
    <location>
        <begin position="444"/>
        <end position="454"/>
    </location>
</feature>
<feature type="transmembrane region" description="Helical" evidence="2">
    <location>
        <begin position="123"/>
        <end position="141"/>
    </location>
</feature>
<feature type="compositionally biased region" description="Polar residues" evidence="1">
    <location>
        <begin position="208"/>
        <end position="220"/>
    </location>
</feature>
<reference evidence="3 4" key="1">
    <citation type="journal article" date="2013" name="BMC Genomics">
        <title>The genome and transcriptome of the pine saprophyte Ophiostoma piceae, and a comparison with the bark beetle-associated pine pathogen Grosmannia clavigera.</title>
        <authorList>
            <person name="Haridas S."/>
            <person name="Wang Y."/>
            <person name="Lim L."/>
            <person name="Massoumi Alamouti S."/>
            <person name="Jackman S."/>
            <person name="Docking R."/>
            <person name="Robertson G."/>
            <person name="Birol I."/>
            <person name="Bohlmann J."/>
            <person name="Breuil C."/>
        </authorList>
    </citation>
    <scope>NUCLEOTIDE SEQUENCE [LARGE SCALE GENOMIC DNA]</scope>
    <source>
        <strain evidence="3 4">UAMH 11346</strain>
    </source>
</reference>
<feature type="region of interest" description="Disordered" evidence="1">
    <location>
        <begin position="399"/>
        <end position="468"/>
    </location>
</feature>
<proteinExistence type="predicted"/>
<evidence type="ECO:0000313" key="3">
    <source>
        <dbReference type="EMBL" id="EPE02327.1"/>
    </source>
</evidence>
<evidence type="ECO:0000256" key="2">
    <source>
        <dbReference type="SAM" id="Phobius"/>
    </source>
</evidence>
<feature type="transmembrane region" description="Helical" evidence="2">
    <location>
        <begin position="7"/>
        <end position="27"/>
    </location>
</feature>
<accession>S3BPL6</accession>
<feature type="region of interest" description="Disordered" evidence="1">
    <location>
        <begin position="1369"/>
        <end position="1433"/>
    </location>
</feature>
<organism evidence="3 4">
    <name type="scientific">Ophiostoma piceae (strain UAMH 11346)</name>
    <name type="common">Sap stain fungus</name>
    <dbReference type="NCBI Taxonomy" id="1262450"/>
    <lineage>
        <taxon>Eukaryota</taxon>
        <taxon>Fungi</taxon>
        <taxon>Dikarya</taxon>
        <taxon>Ascomycota</taxon>
        <taxon>Pezizomycotina</taxon>
        <taxon>Sordariomycetes</taxon>
        <taxon>Sordariomycetidae</taxon>
        <taxon>Ophiostomatales</taxon>
        <taxon>Ophiostomataceae</taxon>
        <taxon>Ophiostoma</taxon>
    </lineage>
</organism>
<feature type="region of interest" description="Disordered" evidence="1">
    <location>
        <begin position="328"/>
        <end position="355"/>
    </location>
</feature>
<evidence type="ECO:0000256" key="1">
    <source>
        <dbReference type="SAM" id="MobiDB-lite"/>
    </source>
</evidence>
<keyword evidence="2" id="KW-0472">Membrane</keyword>
<dbReference type="eggNOG" id="ENOG502RS6F">
    <property type="taxonomic scope" value="Eukaryota"/>
</dbReference>
<dbReference type="Proteomes" id="UP000016923">
    <property type="component" value="Unassembled WGS sequence"/>
</dbReference>
<name>S3BPL6_OPHP1</name>
<keyword evidence="2" id="KW-1133">Transmembrane helix</keyword>